<dbReference type="InterPro" id="IPR007227">
    <property type="entry name" value="Cell_shape_determining_MreD"/>
</dbReference>
<sequence length="175" mass="20225">MASEILKNIGRFVFLVLLQGLILNEVNLWQGMAIPYLYILFLLMLPLETPRWLELLIGLVLGLTIDMFTNTLGIHASACVLIAYIRPLYLKGIAPRDGYEYGQRPGIQDFGLTWFIKYAAVLILIHHLWLFFVEVYSFKGFFNTFLRVVLSTIFTLLLTIISQYFIVTKRSSRQI</sequence>
<keyword evidence="6 8" id="KW-1133">Transmembrane helix</keyword>
<reference evidence="9 10" key="1">
    <citation type="submission" date="2020-02" db="EMBL/GenBank/DDBJ databases">
        <title>Out from the shadows clarifying the taxonomy of the family Cryomorphaceae and related taxa by utilizing the GTDB taxonomic framework.</title>
        <authorList>
            <person name="Bowman J.P."/>
        </authorList>
    </citation>
    <scope>NUCLEOTIDE SEQUENCE [LARGE SCALE GENOMIC DNA]</scope>
    <source>
        <strain evidence="9 10">QSSC 1-22</strain>
    </source>
</reference>
<comment type="similarity">
    <text evidence="2">Belongs to the MreD family.</text>
</comment>
<keyword evidence="10" id="KW-1185">Reference proteome</keyword>
<evidence type="ECO:0000313" key="9">
    <source>
        <dbReference type="EMBL" id="NEN23045.1"/>
    </source>
</evidence>
<comment type="caution">
    <text evidence="9">The sequence shown here is derived from an EMBL/GenBank/DDBJ whole genome shotgun (WGS) entry which is preliminary data.</text>
</comment>
<feature type="transmembrane region" description="Helical" evidence="8">
    <location>
        <begin position="55"/>
        <end position="85"/>
    </location>
</feature>
<dbReference type="NCBIfam" id="TIGR03426">
    <property type="entry name" value="shape_MreD"/>
    <property type="match status" value="1"/>
</dbReference>
<evidence type="ECO:0000256" key="5">
    <source>
        <dbReference type="ARBA" id="ARBA00022960"/>
    </source>
</evidence>
<feature type="transmembrane region" description="Helical" evidence="8">
    <location>
        <begin position="114"/>
        <end position="132"/>
    </location>
</feature>
<gene>
    <name evidence="9" type="primary">mreD</name>
    <name evidence="9" type="ORF">G3O08_05970</name>
</gene>
<accession>A0A7K3WQL4</accession>
<keyword evidence="5" id="KW-0133">Cell shape</keyword>
<proteinExistence type="inferred from homology"/>
<dbReference type="Pfam" id="PF04093">
    <property type="entry name" value="MreD"/>
    <property type="match status" value="1"/>
</dbReference>
<organism evidence="9 10">
    <name type="scientific">Cryomorpha ignava</name>
    <dbReference type="NCBI Taxonomy" id="101383"/>
    <lineage>
        <taxon>Bacteria</taxon>
        <taxon>Pseudomonadati</taxon>
        <taxon>Bacteroidota</taxon>
        <taxon>Flavobacteriia</taxon>
        <taxon>Flavobacteriales</taxon>
        <taxon>Cryomorphaceae</taxon>
        <taxon>Cryomorpha</taxon>
    </lineage>
</organism>
<dbReference type="AlphaFoldDB" id="A0A7K3WQL4"/>
<evidence type="ECO:0000256" key="7">
    <source>
        <dbReference type="ARBA" id="ARBA00023136"/>
    </source>
</evidence>
<keyword evidence="7 8" id="KW-0472">Membrane</keyword>
<dbReference type="GO" id="GO:0005886">
    <property type="term" value="C:plasma membrane"/>
    <property type="evidence" value="ECO:0007669"/>
    <property type="project" value="UniProtKB-SubCell"/>
</dbReference>
<keyword evidence="3" id="KW-1003">Cell membrane</keyword>
<evidence type="ECO:0000256" key="2">
    <source>
        <dbReference type="ARBA" id="ARBA00007776"/>
    </source>
</evidence>
<comment type="subcellular location">
    <subcellularLocation>
        <location evidence="1">Cell membrane</location>
        <topology evidence="1">Multi-pass membrane protein</topology>
    </subcellularLocation>
</comment>
<evidence type="ECO:0000256" key="4">
    <source>
        <dbReference type="ARBA" id="ARBA00022692"/>
    </source>
</evidence>
<evidence type="ECO:0000256" key="8">
    <source>
        <dbReference type="SAM" id="Phobius"/>
    </source>
</evidence>
<dbReference type="RefSeq" id="WP_163283861.1">
    <property type="nucleotide sequence ID" value="NZ_JAAGVY010000007.1"/>
</dbReference>
<evidence type="ECO:0000256" key="6">
    <source>
        <dbReference type="ARBA" id="ARBA00022989"/>
    </source>
</evidence>
<dbReference type="GO" id="GO:0008360">
    <property type="term" value="P:regulation of cell shape"/>
    <property type="evidence" value="ECO:0007669"/>
    <property type="project" value="UniProtKB-KW"/>
</dbReference>
<evidence type="ECO:0000313" key="10">
    <source>
        <dbReference type="Proteomes" id="UP000486602"/>
    </source>
</evidence>
<evidence type="ECO:0000256" key="3">
    <source>
        <dbReference type="ARBA" id="ARBA00022475"/>
    </source>
</evidence>
<feature type="transmembrane region" description="Helical" evidence="8">
    <location>
        <begin position="144"/>
        <end position="167"/>
    </location>
</feature>
<dbReference type="Proteomes" id="UP000486602">
    <property type="component" value="Unassembled WGS sequence"/>
</dbReference>
<dbReference type="EMBL" id="JAAGVY010000007">
    <property type="protein sequence ID" value="NEN23045.1"/>
    <property type="molecule type" value="Genomic_DNA"/>
</dbReference>
<name>A0A7K3WQL4_9FLAO</name>
<protein>
    <submittedName>
        <fullName evidence="9">Rod shape-determining protein MreD</fullName>
    </submittedName>
</protein>
<evidence type="ECO:0000256" key="1">
    <source>
        <dbReference type="ARBA" id="ARBA00004651"/>
    </source>
</evidence>
<keyword evidence="4 8" id="KW-0812">Transmembrane</keyword>
<feature type="transmembrane region" description="Helical" evidence="8">
    <location>
        <begin position="12"/>
        <end position="43"/>
    </location>
</feature>